<dbReference type="OrthoDB" id="205993at2759"/>
<keyword evidence="7 11" id="KW-1133">Transmembrane helix</keyword>
<dbReference type="AlphaFoldDB" id="A0A158PF88"/>
<feature type="transmembrane region" description="Helical" evidence="11">
    <location>
        <begin position="603"/>
        <end position="625"/>
    </location>
</feature>
<dbReference type="InterPro" id="IPR036259">
    <property type="entry name" value="MFS_trans_sf"/>
</dbReference>
<feature type="transmembrane region" description="Helical" evidence="11">
    <location>
        <begin position="282"/>
        <end position="300"/>
    </location>
</feature>
<feature type="transmembrane region" description="Helical" evidence="11">
    <location>
        <begin position="364"/>
        <end position="389"/>
    </location>
</feature>
<dbReference type="Proteomes" id="UP000267027">
    <property type="component" value="Unassembled WGS sequence"/>
</dbReference>
<dbReference type="PROSITE" id="PS01022">
    <property type="entry name" value="PTR2_1"/>
    <property type="match status" value="1"/>
</dbReference>
<proteinExistence type="inferred from homology"/>
<dbReference type="GO" id="GO:0016020">
    <property type="term" value="C:membrane"/>
    <property type="evidence" value="ECO:0007669"/>
    <property type="project" value="UniProtKB-SubCell"/>
</dbReference>
<dbReference type="GO" id="GO:0006857">
    <property type="term" value="P:oligopeptide transport"/>
    <property type="evidence" value="ECO:0007669"/>
    <property type="project" value="InterPro"/>
</dbReference>
<feature type="transmembrane region" description="Helical" evidence="11">
    <location>
        <begin position="142"/>
        <end position="163"/>
    </location>
</feature>
<dbReference type="OMA" id="WQIPQIV"/>
<dbReference type="FunFam" id="1.20.1250.20:FF:000049">
    <property type="entry name" value="Solute carrier family 15 member 2"/>
    <property type="match status" value="1"/>
</dbReference>
<gene>
    <name evidence="12" type="ORF">ACOC_LOCUS3050</name>
</gene>
<keyword evidence="3 10" id="KW-0813">Transport</keyword>
<keyword evidence="8 11" id="KW-0472">Membrane</keyword>
<keyword evidence="6" id="KW-0653">Protein transport</keyword>
<keyword evidence="4 10" id="KW-0812">Transmembrane</keyword>
<dbReference type="InterPro" id="IPR000109">
    <property type="entry name" value="POT_fam"/>
</dbReference>
<dbReference type="SUPFAM" id="SSF103473">
    <property type="entry name" value="MFS general substrate transporter"/>
    <property type="match status" value="1"/>
</dbReference>
<dbReference type="GO" id="GO:0022857">
    <property type="term" value="F:transmembrane transporter activity"/>
    <property type="evidence" value="ECO:0007669"/>
    <property type="project" value="InterPro"/>
</dbReference>
<evidence type="ECO:0000256" key="4">
    <source>
        <dbReference type="ARBA" id="ARBA00022692"/>
    </source>
</evidence>
<feature type="transmembrane region" description="Helical" evidence="11">
    <location>
        <begin position="175"/>
        <end position="201"/>
    </location>
</feature>
<comment type="subcellular location">
    <subcellularLocation>
        <location evidence="1 10">Membrane</location>
        <topology evidence="1 10">Multi-pass membrane protein</topology>
    </subcellularLocation>
</comment>
<evidence type="ECO:0000256" key="9">
    <source>
        <dbReference type="ARBA" id="ARBA00078114"/>
    </source>
</evidence>
<feature type="transmembrane region" description="Helical" evidence="11">
    <location>
        <begin position="631"/>
        <end position="653"/>
    </location>
</feature>
<dbReference type="WBParaSite" id="ACOC_0000304901-mRNA-1">
    <property type="protein sequence ID" value="ACOC_0000304901-mRNA-1"/>
    <property type="gene ID" value="ACOC_0000304901"/>
</dbReference>
<evidence type="ECO:0000256" key="8">
    <source>
        <dbReference type="ARBA" id="ARBA00023136"/>
    </source>
</evidence>
<accession>A0A158PF88</accession>
<reference evidence="12 13" key="2">
    <citation type="submission" date="2018-11" db="EMBL/GenBank/DDBJ databases">
        <authorList>
            <consortium name="Pathogen Informatics"/>
        </authorList>
    </citation>
    <scope>NUCLEOTIDE SEQUENCE [LARGE SCALE GENOMIC DNA]</scope>
    <source>
        <strain evidence="12 13">Costa Rica</strain>
    </source>
</reference>
<evidence type="ECO:0000256" key="7">
    <source>
        <dbReference type="ARBA" id="ARBA00022989"/>
    </source>
</evidence>
<dbReference type="InterPro" id="IPR018456">
    <property type="entry name" value="PTR2_symporter_CS"/>
</dbReference>
<comment type="similarity">
    <text evidence="2 10">Belongs to the major facilitator superfamily. Proton-dependent oligopeptide transporter (POT/PTR) (TC 2.A.17) family.</text>
</comment>
<feature type="transmembrane region" description="Helical" evidence="11">
    <location>
        <begin position="81"/>
        <end position="105"/>
    </location>
</feature>
<feature type="transmembrane region" description="Helical" evidence="11">
    <location>
        <begin position="111"/>
        <end position="130"/>
    </location>
</feature>
<name>A0A158PF88_ANGCS</name>
<evidence type="ECO:0000313" key="12">
    <source>
        <dbReference type="EMBL" id="VDM54635.1"/>
    </source>
</evidence>
<organism evidence="14">
    <name type="scientific">Angiostrongylus costaricensis</name>
    <name type="common">Nematode worm</name>
    <dbReference type="NCBI Taxonomy" id="334426"/>
    <lineage>
        <taxon>Eukaryota</taxon>
        <taxon>Metazoa</taxon>
        <taxon>Ecdysozoa</taxon>
        <taxon>Nematoda</taxon>
        <taxon>Chromadorea</taxon>
        <taxon>Rhabditida</taxon>
        <taxon>Rhabditina</taxon>
        <taxon>Rhabditomorpha</taxon>
        <taxon>Strongyloidea</taxon>
        <taxon>Metastrongylidae</taxon>
        <taxon>Angiostrongylus</taxon>
    </lineage>
</organism>
<sequence>MVDKKRSSTRDGNNEPEIEMSPELKKEMYTTWGEMIRHWPKTTLCIVSNEFCERFSYYGMRTVLILYLLNVLKFNDSQSTVFFNGFTVLCYITPLLGSILADGYIGKFRTIFFVSILYACGQVILALASIKDKESKIHPWMDLAGLIIIGFGTGGIKPCVSAFGGDQFEIGQERMLSLFFSMFYFSINAGSMISTFISPIFRSQPCLGQDSCYPLAFGIPAILMVLATCLFMAGSFWYKKPPPKENVFGEVARVFGVGALQYSALNMMAYKRSKKFLDDVKSLLRVLIMFLPVPMFWALYDQQGSIWLIQGIQMDCRLFGNLLLLPDQMQTLNAVLILLFIPLFQIIIYPLIAKCFAITPLRKMVAGGLLASLSLAVAGFVQISVNIYFTCSLYRVVLATTPRYDGNLVMCRMDATDFDPAHPCNPRSPSDFYYWETNYDGGTDDRKANSTYMTAKGNSTDYAVEYVFKPVKPGKGFCPGALLYALKDFSSKLFFRWQLYYLDGTPKNVGSKTPPKTNITVKATGVWMEVHEQGAVYVLALTGSKDQPTKHINQVVEPNSVSILWQIPQIVIITVAEILFSITGYEFAYSQSAPSMKALVQALWLLTTAIGDSIIVLITALNLFSNMATEFFAYAGAMCAVIFVFALMAIFYYEYNFYTQEKNPAFQSEDGVGEPHEKAVKWNEKLDDRKYLVVIMEQYTLLK</sequence>
<feature type="transmembrane region" description="Helical" evidence="11">
    <location>
        <begin position="332"/>
        <end position="352"/>
    </location>
</feature>
<dbReference type="Pfam" id="PF00854">
    <property type="entry name" value="PTR2"/>
    <property type="match status" value="3"/>
</dbReference>
<evidence type="ECO:0000256" key="10">
    <source>
        <dbReference type="RuleBase" id="RU003755"/>
    </source>
</evidence>
<evidence type="ECO:0000256" key="3">
    <source>
        <dbReference type="ARBA" id="ARBA00022448"/>
    </source>
</evidence>
<feature type="transmembrane region" description="Helical" evidence="11">
    <location>
        <begin position="563"/>
        <end position="582"/>
    </location>
</feature>
<dbReference type="EMBL" id="UYYA01000774">
    <property type="protein sequence ID" value="VDM54635.1"/>
    <property type="molecule type" value="Genomic_DNA"/>
</dbReference>
<evidence type="ECO:0000256" key="1">
    <source>
        <dbReference type="ARBA" id="ARBA00004141"/>
    </source>
</evidence>
<protein>
    <recommendedName>
        <fullName evidence="9">Oligopeptide transporter 1</fullName>
    </recommendedName>
</protein>
<evidence type="ECO:0000313" key="13">
    <source>
        <dbReference type="Proteomes" id="UP000267027"/>
    </source>
</evidence>
<evidence type="ECO:0000256" key="11">
    <source>
        <dbReference type="SAM" id="Phobius"/>
    </source>
</evidence>
<reference evidence="14" key="1">
    <citation type="submission" date="2016-04" db="UniProtKB">
        <authorList>
            <consortium name="WormBaseParasite"/>
        </authorList>
    </citation>
    <scope>IDENTIFICATION</scope>
</reference>
<dbReference type="GO" id="GO:0015031">
    <property type="term" value="P:protein transport"/>
    <property type="evidence" value="ECO:0007669"/>
    <property type="project" value="UniProtKB-KW"/>
</dbReference>
<keyword evidence="13" id="KW-1185">Reference proteome</keyword>
<evidence type="ECO:0000313" key="14">
    <source>
        <dbReference type="WBParaSite" id="ACOC_0000304901-mRNA-1"/>
    </source>
</evidence>
<dbReference type="Gene3D" id="1.20.1250.20">
    <property type="entry name" value="MFS general substrate transporter like domains"/>
    <property type="match status" value="2"/>
</dbReference>
<feature type="transmembrane region" description="Helical" evidence="11">
    <location>
        <begin position="250"/>
        <end position="270"/>
    </location>
</feature>
<evidence type="ECO:0000256" key="6">
    <source>
        <dbReference type="ARBA" id="ARBA00022927"/>
    </source>
</evidence>
<evidence type="ECO:0000256" key="2">
    <source>
        <dbReference type="ARBA" id="ARBA00005982"/>
    </source>
</evidence>
<dbReference type="PANTHER" id="PTHR11654">
    <property type="entry name" value="OLIGOPEPTIDE TRANSPORTER-RELATED"/>
    <property type="match status" value="1"/>
</dbReference>
<keyword evidence="5" id="KW-0571">Peptide transport</keyword>
<evidence type="ECO:0000256" key="5">
    <source>
        <dbReference type="ARBA" id="ARBA00022856"/>
    </source>
</evidence>
<dbReference type="FunFam" id="1.20.1250.20:FF:000537">
    <property type="entry name" value="Peptide transporter family 2"/>
    <property type="match status" value="1"/>
</dbReference>
<dbReference type="PROSITE" id="PS01023">
    <property type="entry name" value="PTR2_2"/>
    <property type="match status" value="1"/>
</dbReference>
<dbReference type="CDD" id="cd17347">
    <property type="entry name" value="MFS_SLC15A1_2_like"/>
    <property type="match status" value="1"/>
</dbReference>
<feature type="transmembrane region" description="Helical" evidence="11">
    <location>
        <begin position="213"/>
        <end position="238"/>
    </location>
</feature>